<feature type="transmembrane region" description="Helical" evidence="5">
    <location>
        <begin position="184"/>
        <end position="206"/>
    </location>
</feature>
<dbReference type="SUPFAM" id="SSF81321">
    <property type="entry name" value="Family A G protein-coupled receptor-like"/>
    <property type="match status" value="1"/>
</dbReference>
<accession>A0A8D0HFC9</accession>
<evidence type="ECO:0000259" key="6">
    <source>
        <dbReference type="PROSITE" id="PS50262"/>
    </source>
</evidence>
<evidence type="ECO:0000256" key="3">
    <source>
        <dbReference type="ARBA" id="ARBA00022989"/>
    </source>
</evidence>
<evidence type="ECO:0000256" key="2">
    <source>
        <dbReference type="ARBA" id="ARBA00022692"/>
    </source>
</evidence>
<dbReference type="Proteomes" id="UP000694392">
    <property type="component" value="Unplaced"/>
</dbReference>
<dbReference type="PANTHER" id="PTHR15573:SF0">
    <property type="entry name" value="G-PROTEIN COUPLED RECEPTOR 160-RELATED"/>
    <property type="match status" value="1"/>
</dbReference>
<dbReference type="PROSITE" id="PS50262">
    <property type="entry name" value="G_PROTEIN_RECEP_F1_2"/>
    <property type="match status" value="1"/>
</dbReference>
<proteinExistence type="predicted"/>
<keyword evidence="2 5" id="KW-0812">Transmembrane</keyword>
<dbReference type="InterPro" id="IPR042353">
    <property type="entry name" value="GPR160"/>
</dbReference>
<sequence length="284" mass="32867">MAAETCDNCSLTYFYNQASHPLETSSLLLLILLGKTLLSLFVLRIKRQDARESFMEHFCISLALLDFILLVTLSFIFYFEDFALWGVRFTKYHICLVAQIMSLTYGILHCPVYLVAGLDHYLMVTQTSKVPNICQRLFYIFAVVLIWVSVTIYVLRVPGIYAGLETQSNFFAYQCPLYISIQSYWLSVAMLLVICIVLVVCWSEVIDMVRSVRLISYTSETVLFFPYTSDCNYSGWKKQLLTRLLICFLGTWAPFVLLQMIILLLGAQIPTYMEMNVPWLYFMN</sequence>
<dbReference type="Gene3D" id="1.20.1070.10">
    <property type="entry name" value="Rhodopsin 7-helix transmembrane proteins"/>
    <property type="match status" value="1"/>
</dbReference>
<feature type="transmembrane region" description="Helical" evidence="5">
    <location>
        <begin position="57"/>
        <end position="79"/>
    </location>
</feature>
<dbReference type="GeneTree" id="ENSGT00390000015520"/>
<gene>
    <name evidence="7" type="primary">GPR160</name>
</gene>
<keyword evidence="8" id="KW-1185">Reference proteome</keyword>
<dbReference type="GO" id="GO:0005886">
    <property type="term" value="C:plasma membrane"/>
    <property type="evidence" value="ECO:0007669"/>
    <property type="project" value="Ensembl"/>
</dbReference>
<dbReference type="AlphaFoldDB" id="A0A8D0HFC9"/>
<dbReference type="InterPro" id="IPR017452">
    <property type="entry name" value="GPCR_Rhodpsn_7TM"/>
</dbReference>
<dbReference type="Ensembl" id="ENSSPUT00000019682.1">
    <property type="protein sequence ID" value="ENSSPUP00000018477.1"/>
    <property type="gene ID" value="ENSSPUG00000014270.1"/>
</dbReference>
<keyword evidence="3 5" id="KW-1133">Transmembrane helix</keyword>
<feature type="transmembrane region" description="Helical" evidence="5">
    <location>
        <begin position="244"/>
        <end position="269"/>
    </location>
</feature>
<dbReference type="Ensembl" id="ENSSPUT00000019679.1">
    <property type="protein sequence ID" value="ENSSPUP00000018474.1"/>
    <property type="gene ID" value="ENSSPUG00000014270.1"/>
</dbReference>
<feature type="transmembrane region" description="Helical" evidence="5">
    <location>
        <begin position="27"/>
        <end position="45"/>
    </location>
</feature>
<evidence type="ECO:0000256" key="1">
    <source>
        <dbReference type="ARBA" id="ARBA00004370"/>
    </source>
</evidence>
<protein>
    <submittedName>
        <fullName evidence="7">G protein-coupled receptor 160</fullName>
    </submittedName>
</protein>
<dbReference type="PANTHER" id="PTHR15573">
    <property type="entry name" value="G-PROTEIN COUPLED RECEPTOR 160-RELATED"/>
    <property type="match status" value="1"/>
</dbReference>
<comment type="subcellular location">
    <subcellularLocation>
        <location evidence="1">Membrane</location>
    </subcellularLocation>
</comment>
<organism evidence="7 8">
    <name type="scientific">Sphenodon punctatus</name>
    <name type="common">Tuatara</name>
    <name type="synonym">Hatteria punctata</name>
    <dbReference type="NCBI Taxonomy" id="8508"/>
    <lineage>
        <taxon>Eukaryota</taxon>
        <taxon>Metazoa</taxon>
        <taxon>Chordata</taxon>
        <taxon>Craniata</taxon>
        <taxon>Vertebrata</taxon>
        <taxon>Euteleostomi</taxon>
        <taxon>Lepidosauria</taxon>
        <taxon>Sphenodontia</taxon>
        <taxon>Sphenodontidae</taxon>
        <taxon>Sphenodon</taxon>
    </lineage>
</organism>
<reference evidence="7" key="1">
    <citation type="submission" date="2025-05" db="UniProtKB">
        <authorList>
            <consortium name="Ensembl"/>
        </authorList>
    </citation>
    <scope>IDENTIFICATION</scope>
</reference>
<dbReference type="GO" id="GO:0043235">
    <property type="term" value="C:receptor complex"/>
    <property type="evidence" value="ECO:0007669"/>
    <property type="project" value="Ensembl"/>
</dbReference>
<evidence type="ECO:0000256" key="5">
    <source>
        <dbReference type="SAM" id="Phobius"/>
    </source>
</evidence>
<feature type="transmembrane region" description="Helical" evidence="5">
    <location>
        <begin position="137"/>
        <end position="164"/>
    </location>
</feature>
<keyword evidence="4 5" id="KW-0472">Membrane</keyword>
<evidence type="ECO:0000256" key="4">
    <source>
        <dbReference type="ARBA" id="ARBA00023136"/>
    </source>
</evidence>
<evidence type="ECO:0000313" key="8">
    <source>
        <dbReference type="Proteomes" id="UP000694392"/>
    </source>
</evidence>
<dbReference type="OMA" id="SYQCPFY"/>
<feature type="transmembrane region" description="Helical" evidence="5">
    <location>
        <begin position="91"/>
        <end position="116"/>
    </location>
</feature>
<name>A0A8D0HFC9_SPHPU</name>
<evidence type="ECO:0000313" key="7">
    <source>
        <dbReference type="Ensembl" id="ENSSPUP00000018474.1"/>
    </source>
</evidence>
<feature type="domain" description="G-protein coupled receptors family 1 profile" evidence="6">
    <location>
        <begin position="34"/>
        <end position="284"/>
    </location>
</feature>